<dbReference type="PANTHER" id="PTHR12802">
    <property type="entry name" value="SWI/SNF COMPLEX-RELATED"/>
    <property type="match status" value="1"/>
</dbReference>
<evidence type="ECO:0000256" key="3">
    <source>
        <dbReference type="ARBA" id="ARBA00023125"/>
    </source>
</evidence>
<feature type="domain" description="Myb-like" evidence="7">
    <location>
        <begin position="19"/>
        <end position="69"/>
    </location>
</feature>
<dbReference type="SUPFAM" id="SSF46689">
    <property type="entry name" value="Homeodomain-like"/>
    <property type="match status" value="1"/>
</dbReference>
<keyword evidence="5" id="KW-0539">Nucleus</keyword>
<feature type="domain" description="SANT" evidence="8">
    <location>
        <begin position="22"/>
        <end position="73"/>
    </location>
</feature>
<dbReference type="InterPro" id="IPR006447">
    <property type="entry name" value="Myb_dom_plants"/>
</dbReference>
<dbReference type="CDD" id="cd00167">
    <property type="entry name" value="SANT"/>
    <property type="match status" value="1"/>
</dbReference>
<evidence type="ECO:0000313" key="11">
    <source>
        <dbReference type="Proteomes" id="UP000187406"/>
    </source>
</evidence>
<dbReference type="FunFam" id="1.10.10.60:FF:000023">
    <property type="entry name" value="protein REVEILLE 6 isoform X1"/>
    <property type="match status" value="1"/>
</dbReference>
<organism evidence="10 11">
    <name type="scientific">Cephalotus follicularis</name>
    <name type="common">Albany pitcher plant</name>
    <dbReference type="NCBI Taxonomy" id="3775"/>
    <lineage>
        <taxon>Eukaryota</taxon>
        <taxon>Viridiplantae</taxon>
        <taxon>Streptophyta</taxon>
        <taxon>Embryophyta</taxon>
        <taxon>Tracheophyta</taxon>
        <taxon>Spermatophyta</taxon>
        <taxon>Magnoliopsida</taxon>
        <taxon>eudicotyledons</taxon>
        <taxon>Gunneridae</taxon>
        <taxon>Pentapetalae</taxon>
        <taxon>rosids</taxon>
        <taxon>fabids</taxon>
        <taxon>Oxalidales</taxon>
        <taxon>Cephalotaceae</taxon>
        <taxon>Cephalotus</taxon>
    </lineage>
</organism>
<feature type="region of interest" description="Disordered" evidence="6">
    <location>
        <begin position="700"/>
        <end position="727"/>
    </location>
</feature>
<feature type="domain" description="HTH myb-type" evidence="9">
    <location>
        <begin position="19"/>
        <end position="73"/>
    </location>
</feature>
<dbReference type="GO" id="GO:0010468">
    <property type="term" value="P:regulation of gene expression"/>
    <property type="evidence" value="ECO:0007669"/>
    <property type="project" value="UniProtKB-ARBA"/>
</dbReference>
<feature type="compositionally biased region" description="Basic and acidic residues" evidence="6">
    <location>
        <begin position="552"/>
        <end position="567"/>
    </location>
</feature>
<evidence type="ECO:0000256" key="6">
    <source>
        <dbReference type="SAM" id="MobiDB-lite"/>
    </source>
</evidence>
<dbReference type="PROSITE" id="PS50090">
    <property type="entry name" value="MYB_LIKE"/>
    <property type="match status" value="1"/>
</dbReference>
<evidence type="ECO:0000256" key="4">
    <source>
        <dbReference type="ARBA" id="ARBA00023163"/>
    </source>
</evidence>
<protein>
    <submittedName>
        <fullName evidence="10">Myb_DNA-binding domain-containing protein</fullName>
    </submittedName>
</protein>
<dbReference type="Proteomes" id="UP000187406">
    <property type="component" value="Unassembled WGS sequence"/>
</dbReference>
<dbReference type="InterPro" id="IPR017884">
    <property type="entry name" value="SANT_dom"/>
</dbReference>
<dbReference type="GO" id="GO:0003677">
    <property type="term" value="F:DNA binding"/>
    <property type="evidence" value="ECO:0007669"/>
    <property type="project" value="UniProtKB-KW"/>
</dbReference>
<evidence type="ECO:0000256" key="1">
    <source>
        <dbReference type="ARBA" id="ARBA00004123"/>
    </source>
</evidence>
<evidence type="ECO:0000259" key="8">
    <source>
        <dbReference type="PROSITE" id="PS51293"/>
    </source>
</evidence>
<feature type="compositionally biased region" description="Basic and acidic residues" evidence="6">
    <location>
        <begin position="711"/>
        <end position="727"/>
    </location>
</feature>
<dbReference type="STRING" id="3775.A0A1Q3D4H8"/>
<dbReference type="InParanoid" id="A0A1Q3D4H8"/>
<dbReference type="PANTHER" id="PTHR12802:SF174">
    <property type="entry name" value="LATE ELONGATED HYPOCOTYL-LIKE PROTEIN"/>
    <property type="match status" value="1"/>
</dbReference>
<dbReference type="SMART" id="SM00717">
    <property type="entry name" value="SANT"/>
    <property type="match status" value="1"/>
</dbReference>
<dbReference type="InterPro" id="IPR001005">
    <property type="entry name" value="SANT/Myb"/>
</dbReference>
<keyword evidence="3 10" id="KW-0238">DNA-binding</keyword>
<dbReference type="FunCoup" id="A0A1Q3D4H8">
    <property type="interactions" value="169"/>
</dbReference>
<reference evidence="11" key="1">
    <citation type="submission" date="2016-04" db="EMBL/GenBank/DDBJ databases">
        <title>Cephalotus genome sequencing.</title>
        <authorList>
            <person name="Fukushima K."/>
            <person name="Hasebe M."/>
            <person name="Fang X."/>
        </authorList>
    </citation>
    <scope>NUCLEOTIDE SEQUENCE [LARGE SCALE GENOMIC DNA]</scope>
    <source>
        <strain evidence="11">cv. St1</strain>
    </source>
</reference>
<comment type="caution">
    <text evidence="10">The sequence shown here is derived from an EMBL/GenBank/DDBJ whole genome shotgun (WGS) entry which is preliminary data.</text>
</comment>
<accession>A0A1Q3D4H8</accession>
<dbReference type="GO" id="GO:0005634">
    <property type="term" value="C:nucleus"/>
    <property type="evidence" value="ECO:0007669"/>
    <property type="project" value="UniProtKB-SubCell"/>
</dbReference>
<evidence type="ECO:0000259" key="9">
    <source>
        <dbReference type="PROSITE" id="PS51294"/>
    </source>
</evidence>
<feature type="region of interest" description="Disordered" evidence="6">
    <location>
        <begin position="139"/>
        <end position="159"/>
    </location>
</feature>
<dbReference type="OrthoDB" id="118550at2759"/>
<feature type="compositionally biased region" description="Basic and acidic residues" evidence="6">
    <location>
        <begin position="510"/>
        <end position="534"/>
    </location>
</feature>
<dbReference type="InterPro" id="IPR017930">
    <property type="entry name" value="Myb_dom"/>
</dbReference>
<dbReference type="PROSITE" id="PS51294">
    <property type="entry name" value="HTH_MYB"/>
    <property type="match status" value="1"/>
</dbReference>
<dbReference type="EMBL" id="BDDD01004288">
    <property type="protein sequence ID" value="GAV87380.1"/>
    <property type="molecule type" value="Genomic_DNA"/>
</dbReference>
<dbReference type="PROSITE" id="PS51293">
    <property type="entry name" value="SANT"/>
    <property type="match status" value="1"/>
</dbReference>
<feature type="region of interest" description="Disordered" evidence="6">
    <location>
        <begin position="467"/>
        <end position="591"/>
    </location>
</feature>
<dbReference type="InterPro" id="IPR009057">
    <property type="entry name" value="Homeodomain-like_sf"/>
</dbReference>
<proteinExistence type="predicted"/>
<feature type="compositionally biased region" description="Polar residues" evidence="6">
    <location>
        <begin position="535"/>
        <end position="547"/>
    </location>
</feature>
<keyword evidence="4" id="KW-0804">Transcription</keyword>
<gene>
    <name evidence="10" type="ORF">CFOL_v3_30806</name>
</gene>
<keyword evidence="11" id="KW-1185">Reference proteome</keyword>
<dbReference type="NCBIfam" id="TIGR01557">
    <property type="entry name" value="myb_SHAQKYF"/>
    <property type="match status" value="1"/>
</dbReference>
<comment type="subcellular location">
    <subcellularLocation>
        <location evidence="1">Nucleus</location>
    </subcellularLocation>
</comment>
<evidence type="ECO:0000313" key="10">
    <source>
        <dbReference type="EMBL" id="GAV87380.1"/>
    </source>
</evidence>
<sequence>MDTYSSGEDLLMKTRKPYTITKQRERWTEEEHNRFLEALKLYGRAWQRIEEHIGTKTAVQIRSHAQKFFSKLEKDAYVKGIPVGKTLDIEIPPPRPKRKPSNPYPRKTCVSAPTSHMRTKYAKPLTSVSSLHDKRVLDLEKEPLPERPNGDEKLTSTKEIQDENCSEVISLHRETHCSSVSSVYKCSTPKSVTLPNSCSFREFVPSKTEIYGNSEASNMENHIPLQDKLSEDKKTGNCSGMFFIDEMQATENYPRHVTVHVLDGSLGECTQAPPQDVQFGDSIFQPVGGHTNHVSNPAPSATTGCQINEPRSTSHQSFPTPHPVFAPMHQNQEDYRSFLHISTFSSLIASFLLQNPAAHAAASFASTFWPYANLETSTDSLAPVQGGYPCGPMSSAPSVSAIAAATVAAATAWWAAHGLLPLCAAPHTAFTCPPAFANANPLMDTGQAQAAKTERKEDTLQNHALQQDRQLEPEYSEGLQSQHSASKRSTHSSSDSEESGGGNLNTGSKADNKKATEETELQDSSKTKDRKQIDRSSCGSNTPSSSEVETDALEKNEKGKEESKEADANNPTSDSYRRSRSSSNITDSWKEVSEEGRLAFQALFSREVLPQSFSPAHDFKNRGHQKDTIIKEKSGNPPLLDLRSKTWGFVSGHQGMVRDSLTNAENNGEEGLLAVGLGHGKLKASRTGFKPYKKCSMEAKENRVMNSSNQGEEKGPKRIRLEGEDRT</sequence>
<dbReference type="Pfam" id="PF00249">
    <property type="entry name" value="Myb_DNA-binding"/>
    <property type="match status" value="1"/>
</dbReference>
<keyword evidence="2" id="KW-0805">Transcription regulation</keyword>
<dbReference type="AlphaFoldDB" id="A0A1Q3D4H8"/>
<dbReference type="Gene3D" id="1.10.10.60">
    <property type="entry name" value="Homeodomain-like"/>
    <property type="match status" value="1"/>
</dbReference>
<feature type="region of interest" description="Disordered" evidence="6">
    <location>
        <begin position="86"/>
        <end position="126"/>
    </location>
</feature>
<evidence type="ECO:0000256" key="2">
    <source>
        <dbReference type="ARBA" id="ARBA00023015"/>
    </source>
</evidence>
<name>A0A1Q3D4H8_CEPFO</name>
<evidence type="ECO:0000259" key="7">
    <source>
        <dbReference type="PROSITE" id="PS50090"/>
    </source>
</evidence>
<evidence type="ECO:0000256" key="5">
    <source>
        <dbReference type="ARBA" id="ARBA00023242"/>
    </source>
</evidence>